<dbReference type="EMBL" id="BAAAQM010000001">
    <property type="protein sequence ID" value="GAA1949665.1"/>
    <property type="molecule type" value="Genomic_DNA"/>
</dbReference>
<comment type="caution">
    <text evidence="2">The sequence shown here is derived from an EMBL/GenBank/DDBJ whole genome shotgun (WGS) entry which is preliminary data.</text>
</comment>
<protein>
    <submittedName>
        <fullName evidence="2">Uncharacterized protein</fullName>
    </submittedName>
</protein>
<keyword evidence="1" id="KW-0732">Signal</keyword>
<proteinExistence type="predicted"/>
<reference evidence="2 3" key="1">
    <citation type="journal article" date="2019" name="Int. J. Syst. Evol. Microbiol.">
        <title>The Global Catalogue of Microorganisms (GCM) 10K type strain sequencing project: providing services to taxonomists for standard genome sequencing and annotation.</title>
        <authorList>
            <consortium name="The Broad Institute Genomics Platform"/>
            <consortium name="The Broad Institute Genome Sequencing Center for Infectious Disease"/>
            <person name="Wu L."/>
            <person name="Ma J."/>
        </authorList>
    </citation>
    <scope>NUCLEOTIDE SEQUENCE [LARGE SCALE GENOMIC DNA]</scope>
    <source>
        <strain evidence="2 3">JCM 16013</strain>
    </source>
</reference>
<dbReference type="Proteomes" id="UP001499854">
    <property type="component" value="Unassembled WGS sequence"/>
</dbReference>
<gene>
    <name evidence="2" type="ORF">GCM10009838_00910</name>
</gene>
<evidence type="ECO:0000313" key="2">
    <source>
        <dbReference type="EMBL" id="GAA1949665.1"/>
    </source>
</evidence>
<evidence type="ECO:0000313" key="3">
    <source>
        <dbReference type="Proteomes" id="UP001499854"/>
    </source>
</evidence>
<feature type="signal peptide" evidence="1">
    <location>
        <begin position="1"/>
        <end position="27"/>
    </location>
</feature>
<name>A0ABN2QCL7_9ACTN</name>
<accession>A0ABN2QCL7</accession>
<dbReference type="RefSeq" id="WP_344654846.1">
    <property type="nucleotide sequence ID" value="NZ_BAAAQM010000001.1"/>
</dbReference>
<feature type="chain" id="PRO_5046380189" evidence="1">
    <location>
        <begin position="28"/>
        <end position="151"/>
    </location>
</feature>
<keyword evidence="3" id="KW-1185">Reference proteome</keyword>
<sequence length="151" mass="15343">MINKLAATAATGAVMAASLTITSPATAAQVHRHDRACSVATLRGAYSGNIRGISNTGPFNLQSTTVFHGDGTATGTKVTLADESGVSTFTADDTYTLNDDCTGTLTAVRSTGVTVNYVIVLVDGGAKVALLQTDPGYVASGAFDRVAGMRP</sequence>
<evidence type="ECO:0000256" key="1">
    <source>
        <dbReference type="SAM" id="SignalP"/>
    </source>
</evidence>
<organism evidence="2 3">
    <name type="scientific">Catenulispora subtropica</name>
    <dbReference type="NCBI Taxonomy" id="450798"/>
    <lineage>
        <taxon>Bacteria</taxon>
        <taxon>Bacillati</taxon>
        <taxon>Actinomycetota</taxon>
        <taxon>Actinomycetes</taxon>
        <taxon>Catenulisporales</taxon>
        <taxon>Catenulisporaceae</taxon>
        <taxon>Catenulispora</taxon>
    </lineage>
</organism>